<accession>A0ABP7KYW4</accession>
<proteinExistence type="inferred from homology"/>
<dbReference type="PANTHER" id="PTHR47268:SF4">
    <property type="entry name" value="ACYLPHOSPHATASE"/>
    <property type="match status" value="1"/>
</dbReference>
<dbReference type="InterPro" id="IPR017968">
    <property type="entry name" value="Acylphosphatase_CS"/>
</dbReference>
<feature type="active site" evidence="5">
    <location>
        <position position="36"/>
    </location>
</feature>
<evidence type="ECO:0000256" key="4">
    <source>
        <dbReference type="ARBA" id="ARBA00047645"/>
    </source>
</evidence>
<reference evidence="9" key="1">
    <citation type="journal article" date="2019" name="Int. J. Syst. Evol. Microbiol.">
        <title>The Global Catalogue of Microorganisms (GCM) 10K type strain sequencing project: providing services to taxonomists for standard genome sequencing and annotation.</title>
        <authorList>
            <consortium name="The Broad Institute Genomics Platform"/>
            <consortium name="The Broad Institute Genome Sequencing Center for Infectious Disease"/>
            <person name="Wu L."/>
            <person name="Ma J."/>
        </authorList>
    </citation>
    <scope>NUCLEOTIDE SEQUENCE [LARGE SCALE GENOMIC DNA]</scope>
    <source>
        <strain evidence="9">JCM 17021</strain>
    </source>
</reference>
<evidence type="ECO:0000313" key="8">
    <source>
        <dbReference type="EMBL" id="GAA3888431.1"/>
    </source>
</evidence>
<dbReference type="EC" id="3.6.1.7" evidence="2 5"/>
<dbReference type="PROSITE" id="PS00150">
    <property type="entry name" value="ACYLPHOSPHATASE_1"/>
    <property type="match status" value="1"/>
</dbReference>
<protein>
    <recommendedName>
        <fullName evidence="3 5">acylphosphatase</fullName>
        <ecNumber evidence="2 5">3.6.1.7</ecNumber>
    </recommendedName>
</protein>
<dbReference type="Gene3D" id="3.30.70.100">
    <property type="match status" value="1"/>
</dbReference>
<feature type="domain" description="Acylphosphatase-like" evidence="7">
    <location>
        <begin position="3"/>
        <end position="89"/>
    </location>
</feature>
<comment type="similarity">
    <text evidence="1 6">Belongs to the acylphosphatase family.</text>
</comment>
<dbReference type="EMBL" id="BAABCN010000012">
    <property type="protein sequence ID" value="GAA3888431.1"/>
    <property type="molecule type" value="Genomic_DNA"/>
</dbReference>
<dbReference type="InterPro" id="IPR020456">
    <property type="entry name" value="Acylphosphatase"/>
</dbReference>
<sequence>MICRRIVVRGRVQGVGFRYSARTAATRLGVAGQARNRDDGSVEVVIEGSAASVDAMLEWLAGGPPGARVDTIEVFELTPIGASGFVIAE</sequence>
<evidence type="ECO:0000313" key="9">
    <source>
        <dbReference type="Proteomes" id="UP001501803"/>
    </source>
</evidence>
<comment type="catalytic activity">
    <reaction evidence="4 5">
        <text>an acyl phosphate + H2O = a carboxylate + phosphate + H(+)</text>
        <dbReference type="Rhea" id="RHEA:14965"/>
        <dbReference type="ChEBI" id="CHEBI:15377"/>
        <dbReference type="ChEBI" id="CHEBI:15378"/>
        <dbReference type="ChEBI" id="CHEBI:29067"/>
        <dbReference type="ChEBI" id="CHEBI:43474"/>
        <dbReference type="ChEBI" id="CHEBI:59918"/>
        <dbReference type="EC" id="3.6.1.7"/>
    </reaction>
</comment>
<dbReference type="PROSITE" id="PS51160">
    <property type="entry name" value="ACYLPHOSPHATASE_3"/>
    <property type="match status" value="1"/>
</dbReference>
<keyword evidence="9" id="KW-1185">Reference proteome</keyword>
<evidence type="ECO:0000256" key="6">
    <source>
        <dbReference type="RuleBase" id="RU004168"/>
    </source>
</evidence>
<dbReference type="RefSeq" id="WP_345068674.1">
    <property type="nucleotide sequence ID" value="NZ_BAABCN010000012.1"/>
</dbReference>
<dbReference type="InterPro" id="IPR036046">
    <property type="entry name" value="Acylphosphatase-like_dom_sf"/>
</dbReference>
<evidence type="ECO:0000256" key="2">
    <source>
        <dbReference type="ARBA" id="ARBA00012150"/>
    </source>
</evidence>
<keyword evidence="5" id="KW-0378">Hydrolase</keyword>
<dbReference type="Proteomes" id="UP001501803">
    <property type="component" value="Unassembled WGS sequence"/>
</dbReference>
<dbReference type="SUPFAM" id="SSF54975">
    <property type="entry name" value="Acylphosphatase/BLUF domain-like"/>
    <property type="match status" value="1"/>
</dbReference>
<dbReference type="Pfam" id="PF00708">
    <property type="entry name" value="Acylphosphatase"/>
    <property type="match status" value="1"/>
</dbReference>
<dbReference type="InterPro" id="IPR001792">
    <property type="entry name" value="Acylphosphatase-like_dom"/>
</dbReference>
<evidence type="ECO:0000256" key="3">
    <source>
        <dbReference type="ARBA" id="ARBA00015991"/>
    </source>
</evidence>
<evidence type="ECO:0000259" key="7">
    <source>
        <dbReference type="PROSITE" id="PS51160"/>
    </source>
</evidence>
<name>A0ABP7KYW4_9MICO</name>
<evidence type="ECO:0000256" key="1">
    <source>
        <dbReference type="ARBA" id="ARBA00005614"/>
    </source>
</evidence>
<comment type="caution">
    <text evidence="8">The sequence shown here is derived from an EMBL/GenBank/DDBJ whole genome shotgun (WGS) entry which is preliminary data.</text>
</comment>
<gene>
    <name evidence="8" type="ORF">GCM10022381_32900</name>
</gene>
<feature type="active site" evidence="5">
    <location>
        <position position="18"/>
    </location>
</feature>
<organism evidence="8 9">
    <name type="scientific">Leifsonia kafniensis</name>
    <dbReference type="NCBI Taxonomy" id="475957"/>
    <lineage>
        <taxon>Bacteria</taxon>
        <taxon>Bacillati</taxon>
        <taxon>Actinomycetota</taxon>
        <taxon>Actinomycetes</taxon>
        <taxon>Micrococcales</taxon>
        <taxon>Microbacteriaceae</taxon>
        <taxon>Leifsonia</taxon>
    </lineage>
</organism>
<dbReference type="PANTHER" id="PTHR47268">
    <property type="entry name" value="ACYLPHOSPHATASE"/>
    <property type="match status" value="1"/>
</dbReference>
<evidence type="ECO:0000256" key="5">
    <source>
        <dbReference type="PROSITE-ProRule" id="PRU00520"/>
    </source>
</evidence>